<dbReference type="GO" id="GO:0008168">
    <property type="term" value="F:methyltransferase activity"/>
    <property type="evidence" value="ECO:0007669"/>
    <property type="project" value="UniProtKB-KW"/>
</dbReference>
<dbReference type="Proteomes" id="UP000886808">
    <property type="component" value="Unassembled WGS sequence"/>
</dbReference>
<sequence>MTIEQLLDKISEKNFSQEISKLPQHILIYGAGAFGKEIYMLLKNHNRSVMGFIDRSAAKNQELFKVPVWSLENIPDSIIDCSPVVVFAIVMDKTERLNVINSIKQAGFSNVIEAQSLRCLMVEPADREITCDLKTYYKQRWDKIEKTSKIFEDCMSEKLYWENVIAHMTKEYSGCITECPMQEQYFPKNIGWGTHHYIVDCGAYIGDTAQQLINKNGKLNRYIGIEPNLNNFIRLSTYCKTMSEQLGEVTLFPCGVSGQTLHTTFNTGTGSGCISENGDQQISCVALDDIIQNQKIDLIKMDIEGAELDALNSAKNMIAKYCPDLAICVYHNTNHIWDIPKLIDSWNLGYKFYLRCYNAFTMETVLYAKSNKRE</sequence>
<dbReference type="Pfam" id="PF05050">
    <property type="entry name" value="Methyltransf_21"/>
    <property type="match status" value="1"/>
</dbReference>
<gene>
    <name evidence="2" type="ORF">H9746_02655</name>
</gene>
<name>A0A9D1TH58_9FIRM</name>
<dbReference type="EMBL" id="DXIE01000018">
    <property type="protein sequence ID" value="HIV61737.1"/>
    <property type="molecule type" value="Genomic_DNA"/>
</dbReference>
<protein>
    <submittedName>
        <fullName evidence="2">FkbM family methyltransferase</fullName>
    </submittedName>
</protein>
<evidence type="ECO:0000313" key="3">
    <source>
        <dbReference type="Proteomes" id="UP000886808"/>
    </source>
</evidence>
<dbReference type="PANTHER" id="PTHR34203">
    <property type="entry name" value="METHYLTRANSFERASE, FKBM FAMILY PROTEIN"/>
    <property type="match status" value="1"/>
</dbReference>
<dbReference type="GO" id="GO:0032259">
    <property type="term" value="P:methylation"/>
    <property type="evidence" value="ECO:0007669"/>
    <property type="project" value="UniProtKB-KW"/>
</dbReference>
<keyword evidence="2" id="KW-0808">Transferase</keyword>
<reference evidence="2" key="1">
    <citation type="journal article" date="2021" name="PeerJ">
        <title>Extensive microbial diversity within the chicken gut microbiome revealed by metagenomics and culture.</title>
        <authorList>
            <person name="Gilroy R."/>
            <person name="Ravi A."/>
            <person name="Getino M."/>
            <person name="Pursley I."/>
            <person name="Horton D.L."/>
            <person name="Alikhan N.F."/>
            <person name="Baker D."/>
            <person name="Gharbi K."/>
            <person name="Hall N."/>
            <person name="Watson M."/>
            <person name="Adriaenssens E.M."/>
            <person name="Foster-Nyarko E."/>
            <person name="Jarju S."/>
            <person name="Secka A."/>
            <person name="Antonio M."/>
            <person name="Oren A."/>
            <person name="Chaudhuri R.R."/>
            <person name="La Ragione R."/>
            <person name="Hildebrand F."/>
            <person name="Pallen M.J."/>
        </authorList>
    </citation>
    <scope>NUCLEOTIDE SEQUENCE</scope>
    <source>
        <strain evidence="2">CHK193-4272</strain>
    </source>
</reference>
<reference evidence="2" key="2">
    <citation type="submission" date="2021-04" db="EMBL/GenBank/DDBJ databases">
        <authorList>
            <person name="Gilroy R."/>
        </authorList>
    </citation>
    <scope>NUCLEOTIDE SEQUENCE</scope>
    <source>
        <strain evidence="2">CHK193-4272</strain>
    </source>
</reference>
<dbReference type="AlphaFoldDB" id="A0A9D1TH58"/>
<dbReference type="InterPro" id="IPR029063">
    <property type="entry name" value="SAM-dependent_MTases_sf"/>
</dbReference>
<comment type="caution">
    <text evidence="2">The sequence shown here is derived from an EMBL/GenBank/DDBJ whole genome shotgun (WGS) entry which is preliminary data.</text>
</comment>
<dbReference type="InterPro" id="IPR052514">
    <property type="entry name" value="SAM-dependent_MTase"/>
</dbReference>
<keyword evidence="2" id="KW-0489">Methyltransferase</keyword>
<dbReference type="InterPro" id="IPR006342">
    <property type="entry name" value="FkbM_mtfrase"/>
</dbReference>
<organism evidence="2 3">
    <name type="scientific">Candidatus Butyricicoccus avistercoris</name>
    <dbReference type="NCBI Taxonomy" id="2838518"/>
    <lineage>
        <taxon>Bacteria</taxon>
        <taxon>Bacillati</taxon>
        <taxon>Bacillota</taxon>
        <taxon>Clostridia</taxon>
        <taxon>Eubacteriales</taxon>
        <taxon>Butyricicoccaceae</taxon>
        <taxon>Butyricicoccus</taxon>
    </lineage>
</organism>
<dbReference type="Gene3D" id="3.40.50.20">
    <property type="match status" value="1"/>
</dbReference>
<proteinExistence type="predicted"/>
<dbReference type="PANTHER" id="PTHR34203:SF15">
    <property type="entry name" value="SLL1173 PROTEIN"/>
    <property type="match status" value="1"/>
</dbReference>
<accession>A0A9D1TH58</accession>
<dbReference type="Gene3D" id="3.40.50.150">
    <property type="entry name" value="Vaccinia Virus protein VP39"/>
    <property type="match status" value="1"/>
</dbReference>
<dbReference type="SUPFAM" id="SSF53335">
    <property type="entry name" value="S-adenosyl-L-methionine-dependent methyltransferases"/>
    <property type="match status" value="1"/>
</dbReference>
<feature type="domain" description="Methyltransferase FkbM" evidence="1">
    <location>
        <begin position="200"/>
        <end position="338"/>
    </location>
</feature>
<evidence type="ECO:0000259" key="1">
    <source>
        <dbReference type="Pfam" id="PF05050"/>
    </source>
</evidence>
<evidence type="ECO:0000313" key="2">
    <source>
        <dbReference type="EMBL" id="HIV61737.1"/>
    </source>
</evidence>
<dbReference type="NCBIfam" id="TIGR01444">
    <property type="entry name" value="fkbM_fam"/>
    <property type="match status" value="1"/>
</dbReference>